<keyword evidence="1" id="KW-0472">Membrane</keyword>
<dbReference type="GeneID" id="301106464"/>
<keyword evidence="1" id="KW-1133">Transmembrane helix</keyword>
<evidence type="ECO:0000313" key="3">
    <source>
        <dbReference type="Proteomes" id="UP000594380"/>
    </source>
</evidence>
<organism evidence="2 3">
    <name type="scientific">Paraburkholderia youngii</name>
    <dbReference type="NCBI Taxonomy" id="2782701"/>
    <lineage>
        <taxon>Bacteria</taxon>
        <taxon>Pseudomonadati</taxon>
        <taxon>Pseudomonadota</taxon>
        <taxon>Betaproteobacteria</taxon>
        <taxon>Burkholderiales</taxon>
        <taxon>Burkholderiaceae</taxon>
        <taxon>Paraburkholderia</taxon>
    </lineage>
</organism>
<comment type="caution">
    <text evidence="2">The sequence shown here is derived from an EMBL/GenBank/DDBJ whole genome shotgun (WGS) entry which is preliminary data.</text>
</comment>
<feature type="transmembrane region" description="Helical" evidence="1">
    <location>
        <begin position="70"/>
        <end position="86"/>
    </location>
</feature>
<dbReference type="RefSeq" id="WP_176112168.1">
    <property type="nucleotide sequence ID" value="NZ_JAALDK010000003.1"/>
</dbReference>
<protein>
    <submittedName>
        <fullName evidence="2">Uncharacterized protein</fullName>
    </submittedName>
</protein>
<evidence type="ECO:0000256" key="1">
    <source>
        <dbReference type="SAM" id="Phobius"/>
    </source>
</evidence>
<accession>A0A7Y6K9J5</accession>
<sequence>MDPIERPTSYYSRFMGLPFFARRAIIFVASVALWWFVAMLASKHVVDMDLCVILLMTGAAGAIWSSEIWRLWKVFAIVVVVCLAILKS</sequence>
<dbReference type="Proteomes" id="UP000594380">
    <property type="component" value="Unassembled WGS sequence"/>
</dbReference>
<dbReference type="AlphaFoldDB" id="A0A7Y6K9J5"/>
<proteinExistence type="predicted"/>
<dbReference type="EMBL" id="JAALDK010000003">
    <property type="protein sequence ID" value="NUY05653.1"/>
    <property type="molecule type" value="Genomic_DNA"/>
</dbReference>
<gene>
    <name evidence="2" type="ORF">G5S42_39675</name>
</gene>
<reference evidence="2 3" key="1">
    <citation type="submission" date="2020-02" db="EMBL/GenBank/DDBJ databases">
        <title>Paraburkholderia simonii sp. nov. and Paraburkholderia youngii sp. nov. Brazilian and Mexican Mimosa-associated rhizobia.</title>
        <authorList>
            <person name="Mavima L."/>
            <person name="Beukes C.W."/>
            <person name="Chan W.Y."/>
            <person name="Palmer M."/>
            <person name="De Meyer S.E."/>
            <person name="James E.K."/>
            <person name="Venter S.N."/>
            <person name="Steenkamp E.T."/>
        </authorList>
    </citation>
    <scope>NUCLEOTIDE SEQUENCE [LARGE SCALE GENOMIC DNA]</scope>
    <source>
        <strain evidence="2 3">JPY169</strain>
    </source>
</reference>
<keyword evidence="1" id="KW-0812">Transmembrane</keyword>
<feature type="transmembrane region" description="Helical" evidence="1">
    <location>
        <begin position="20"/>
        <end position="38"/>
    </location>
</feature>
<name>A0A7Y6K9J5_9BURK</name>
<evidence type="ECO:0000313" key="2">
    <source>
        <dbReference type="EMBL" id="NUY05653.1"/>
    </source>
</evidence>